<dbReference type="InterPro" id="IPR044824">
    <property type="entry name" value="MAIN-like"/>
</dbReference>
<dbReference type="PANTHER" id="PTHR46033">
    <property type="entry name" value="PROTEIN MAIN-LIKE 2"/>
    <property type="match status" value="1"/>
</dbReference>
<dbReference type="EMBL" id="JAUIZM010000006">
    <property type="protein sequence ID" value="KAK1379059.1"/>
    <property type="molecule type" value="Genomic_DNA"/>
</dbReference>
<dbReference type="Proteomes" id="UP001237642">
    <property type="component" value="Unassembled WGS sequence"/>
</dbReference>
<dbReference type="AlphaFoldDB" id="A0AAD8I4L0"/>
<reference evidence="2" key="2">
    <citation type="submission" date="2023-05" db="EMBL/GenBank/DDBJ databases">
        <authorList>
            <person name="Schelkunov M.I."/>
        </authorList>
    </citation>
    <scope>NUCLEOTIDE SEQUENCE</scope>
    <source>
        <strain evidence="2">Hsosn_3</strain>
        <tissue evidence="2">Leaf</tissue>
    </source>
</reference>
<comment type="caution">
    <text evidence="2">The sequence shown here is derived from an EMBL/GenBank/DDBJ whole genome shotgun (WGS) entry which is preliminary data.</text>
</comment>
<name>A0AAD8I4L0_9APIA</name>
<dbReference type="Pfam" id="PF10536">
    <property type="entry name" value="PMD"/>
    <property type="match status" value="1"/>
</dbReference>
<dbReference type="GO" id="GO:0010073">
    <property type="term" value="P:meristem maintenance"/>
    <property type="evidence" value="ECO:0007669"/>
    <property type="project" value="InterPro"/>
</dbReference>
<feature type="domain" description="Aminotransferase-like plant mobile" evidence="1">
    <location>
        <begin position="22"/>
        <end position="214"/>
    </location>
</feature>
<dbReference type="PANTHER" id="PTHR46033:SF80">
    <property type="entry name" value="PROTEIN MAIN-LIKE 2-LIKE"/>
    <property type="match status" value="1"/>
</dbReference>
<evidence type="ECO:0000313" key="3">
    <source>
        <dbReference type="Proteomes" id="UP001237642"/>
    </source>
</evidence>
<sequence length="232" mass="26738">MKWKFWVQSLKPRYQDIWKRAGASFSTPLDNECNDTFNFLQKAYKGIRSGRAGKVSDSSWMEHFISSGDPLEHEAFLALWLSRFVLVCPRNHIAIQDFHVAIHLSRGNRIALAPVVLACIYRDMSLLHNSIFESNKFESLVGLNFMSCHCDLVQMWVWERFLGLRPVPDVVERGEPRSARWNGVTKLKVNDVRKELDSAGVSFVWRPYAIVLSNSILSNLYKDTEQWGSGRD</sequence>
<reference evidence="2" key="1">
    <citation type="submission" date="2023-02" db="EMBL/GenBank/DDBJ databases">
        <title>Genome of toxic invasive species Heracleum sosnowskyi carries increased number of genes despite the absence of recent whole-genome duplications.</title>
        <authorList>
            <person name="Schelkunov M."/>
            <person name="Shtratnikova V."/>
            <person name="Makarenko M."/>
            <person name="Klepikova A."/>
            <person name="Omelchenko D."/>
            <person name="Novikova G."/>
            <person name="Obukhova E."/>
            <person name="Bogdanov V."/>
            <person name="Penin A."/>
            <person name="Logacheva M."/>
        </authorList>
    </citation>
    <scope>NUCLEOTIDE SEQUENCE</scope>
    <source>
        <strain evidence="2">Hsosn_3</strain>
        <tissue evidence="2">Leaf</tissue>
    </source>
</reference>
<dbReference type="InterPro" id="IPR019557">
    <property type="entry name" value="AminoTfrase-like_pln_mobile"/>
</dbReference>
<accession>A0AAD8I4L0</accession>
<evidence type="ECO:0000313" key="2">
    <source>
        <dbReference type="EMBL" id="KAK1379059.1"/>
    </source>
</evidence>
<keyword evidence="3" id="KW-1185">Reference proteome</keyword>
<organism evidence="2 3">
    <name type="scientific">Heracleum sosnowskyi</name>
    <dbReference type="NCBI Taxonomy" id="360622"/>
    <lineage>
        <taxon>Eukaryota</taxon>
        <taxon>Viridiplantae</taxon>
        <taxon>Streptophyta</taxon>
        <taxon>Embryophyta</taxon>
        <taxon>Tracheophyta</taxon>
        <taxon>Spermatophyta</taxon>
        <taxon>Magnoliopsida</taxon>
        <taxon>eudicotyledons</taxon>
        <taxon>Gunneridae</taxon>
        <taxon>Pentapetalae</taxon>
        <taxon>asterids</taxon>
        <taxon>campanulids</taxon>
        <taxon>Apiales</taxon>
        <taxon>Apiaceae</taxon>
        <taxon>Apioideae</taxon>
        <taxon>apioid superclade</taxon>
        <taxon>Tordylieae</taxon>
        <taxon>Tordyliinae</taxon>
        <taxon>Heracleum</taxon>
    </lineage>
</organism>
<evidence type="ECO:0000259" key="1">
    <source>
        <dbReference type="Pfam" id="PF10536"/>
    </source>
</evidence>
<gene>
    <name evidence="2" type="ORF">POM88_025803</name>
</gene>
<protein>
    <recommendedName>
        <fullName evidence="1">Aminotransferase-like plant mobile domain-containing protein</fullName>
    </recommendedName>
</protein>
<proteinExistence type="predicted"/>